<feature type="binding site" evidence="4">
    <location>
        <begin position="15"/>
        <end position="18"/>
    </location>
    <ligand>
        <name>CoA</name>
        <dbReference type="ChEBI" id="CHEBI:57287"/>
    </ligand>
</feature>
<sequence>MLVNRNTKAIVQGITGREGSFHTKLMLEYGTRIVAGVTPGKGGQTVHGVPVYDTVKEAVDKHGVVDASIIFVPSRFATEAVYEALENGIKVIVVITEGIPLHDELKFVNLAKTLGVSVIGPNTPGVISPNECKLGIMPSHVFNKGFIGIVSRSGTLTYEVARELGKSGFGESTVVGIGGDPITGLNFIEVYDMFLEDPETKLVILIGEIGGDAEERFANYYCSLSKRKPVVAYIAGKTAPPGKRMGHAGAIISMGIGDYYSKRKALEEAGIIVVDKPSEIPGAVKLALKHV</sequence>
<dbReference type="AlphaFoldDB" id="A0A7C4JM34"/>
<dbReference type="FunFam" id="3.40.50.261:FF:000006">
    <property type="entry name" value="Succinate--CoA ligase [ADP-forming] subunit alpha"/>
    <property type="match status" value="1"/>
</dbReference>
<evidence type="ECO:0000256" key="3">
    <source>
        <dbReference type="ARBA" id="ARBA00022741"/>
    </source>
</evidence>
<dbReference type="InterPro" id="IPR036291">
    <property type="entry name" value="NAD(P)-bd_dom_sf"/>
</dbReference>
<evidence type="ECO:0000256" key="4">
    <source>
        <dbReference type="HAMAP-Rule" id="MF_01988"/>
    </source>
</evidence>
<dbReference type="Gene3D" id="3.40.50.720">
    <property type="entry name" value="NAD(P)-binding Rossmann-like Domain"/>
    <property type="match status" value="1"/>
</dbReference>
<feature type="binding site" evidence="4">
    <location>
        <position position="41"/>
    </location>
    <ligand>
        <name>CoA</name>
        <dbReference type="ChEBI" id="CHEBI:57287"/>
    </ligand>
</feature>
<dbReference type="GO" id="GO:0004775">
    <property type="term" value="F:succinate-CoA ligase (ADP-forming) activity"/>
    <property type="evidence" value="ECO:0007669"/>
    <property type="project" value="UniProtKB-UniRule"/>
</dbReference>
<dbReference type="SUPFAM" id="SSF52210">
    <property type="entry name" value="Succinyl-CoA synthetase domains"/>
    <property type="match status" value="1"/>
</dbReference>
<dbReference type="PIRSF" id="PIRSF001553">
    <property type="entry name" value="SucCS_alpha"/>
    <property type="match status" value="1"/>
</dbReference>
<comment type="pathway">
    <text evidence="4 7">Carbohydrate metabolism; tricarboxylic acid cycle; succinate from succinyl-CoA (ligase route): step 1/1.</text>
</comment>
<evidence type="ECO:0000256" key="6">
    <source>
        <dbReference type="RuleBase" id="RU000677"/>
    </source>
</evidence>
<gene>
    <name evidence="4 9" type="primary">sucD</name>
    <name evidence="9" type="ORF">ENU20_01510</name>
</gene>
<dbReference type="Pfam" id="PF00549">
    <property type="entry name" value="Ligase_CoA"/>
    <property type="match status" value="1"/>
</dbReference>
<evidence type="ECO:0000313" key="9">
    <source>
        <dbReference type="EMBL" id="HGQ73741.1"/>
    </source>
</evidence>
<dbReference type="GO" id="GO:0009361">
    <property type="term" value="C:succinate-CoA ligase complex (ADP-forming)"/>
    <property type="evidence" value="ECO:0007669"/>
    <property type="project" value="TreeGrafter"/>
</dbReference>
<dbReference type="FunFam" id="3.40.50.720:FF:000277">
    <property type="entry name" value="Succinate--CoA ligase [ADP-forming] subunit alpha"/>
    <property type="match status" value="1"/>
</dbReference>
<evidence type="ECO:0000259" key="8">
    <source>
        <dbReference type="SMART" id="SM00881"/>
    </source>
</evidence>
<feature type="domain" description="CoA-binding" evidence="8">
    <location>
        <begin position="2"/>
        <end position="99"/>
    </location>
</feature>
<dbReference type="UniPathway" id="UPA00223">
    <property type="reaction ID" value="UER00999"/>
</dbReference>
<dbReference type="GO" id="GO:0000166">
    <property type="term" value="F:nucleotide binding"/>
    <property type="evidence" value="ECO:0007669"/>
    <property type="project" value="UniProtKB-KW"/>
</dbReference>
<comment type="similarity">
    <text evidence="4 6">Belongs to the succinate/malate CoA ligase alpha subunit family.</text>
</comment>
<dbReference type="Pfam" id="PF02629">
    <property type="entry name" value="CoA_binding"/>
    <property type="match status" value="1"/>
</dbReference>
<dbReference type="GO" id="GO:0006099">
    <property type="term" value="P:tricarboxylic acid cycle"/>
    <property type="evidence" value="ECO:0007669"/>
    <property type="project" value="UniProtKB-UniRule"/>
</dbReference>
<feature type="binding site" evidence="4">
    <location>
        <begin position="95"/>
        <end position="97"/>
    </location>
    <ligand>
        <name>CoA</name>
        <dbReference type="ChEBI" id="CHEBI:57287"/>
    </ligand>
</feature>
<dbReference type="NCBIfam" id="NF004230">
    <property type="entry name" value="PRK05678.1"/>
    <property type="match status" value="1"/>
</dbReference>
<dbReference type="PANTHER" id="PTHR11117:SF2">
    <property type="entry name" value="SUCCINATE--COA LIGASE [ADP_GDP-FORMING] SUBUNIT ALPHA, MITOCHONDRIAL"/>
    <property type="match status" value="1"/>
</dbReference>
<comment type="subunit">
    <text evidence="4 7">Heterotetramer of two alpha and two beta subunits.</text>
</comment>
<evidence type="ECO:0000256" key="1">
    <source>
        <dbReference type="ARBA" id="ARBA00022532"/>
    </source>
</evidence>
<evidence type="ECO:0000256" key="7">
    <source>
        <dbReference type="RuleBase" id="RU000699"/>
    </source>
</evidence>
<dbReference type="GO" id="GO:0004776">
    <property type="term" value="F:succinate-CoA ligase (GDP-forming) activity"/>
    <property type="evidence" value="ECO:0007669"/>
    <property type="project" value="TreeGrafter"/>
</dbReference>
<organism evidence="9">
    <name type="scientific">Staphylothermus marinus</name>
    <dbReference type="NCBI Taxonomy" id="2280"/>
    <lineage>
        <taxon>Archaea</taxon>
        <taxon>Thermoproteota</taxon>
        <taxon>Thermoprotei</taxon>
        <taxon>Desulfurococcales</taxon>
        <taxon>Desulfurococcaceae</taxon>
        <taxon>Staphylothermus</taxon>
    </lineage>
</organism>
<keyword evidence="3 4" id="KW-0547">Nucleotide-binding</keyword>
<dbReference type="EMBL" id="DTBP01000013">
    <property type="protein sequence ID" value="HGQ73741.1"/>
    <property type="molecule type" value="Genomic_DNA"/>
</dbReference>
<dbReference type="HAMAP" id="MF_01988">
    <property type="entry name" value="Succ_CoA_alpha"/>
    <property type="match status" value="1"/>
</dbReference>
<proteinExistence type="inferred from homology"/>
<protein>
    <recommendedName>
        <fullName evidence="4">Succinate--CoA ligase [ADP-forming] subunit alpha</fullName>
        <ecNumber evidence="4">6.2.1.5</ecNumber>
    </recommendedName>
    <alternativeName>
        <fullName evidence="4">Succinyl-CoA synthetase subunit alpha</fullName>
        <shortName evidence="4">SCS-alpha</shortName>
    </alternativeName>
</protein>
<feature type="active site" description="Tele-phosphohistidine intermediate" evidence="4 5">
    <location>
        <position position="247"/>
    </location>
</feature>
<dbReference type="EC" id="6.2.1.5" evidence="4"/>
<dbReference type="PROSITE" id="PS00399">
    <property type="entry name" value="SUCCINYL_COA_LIG_2"/>
    <property type="match status" value="1"/>
</dbReference>
<dbReference type="NCBIfam" id="TIGR01019">
    <property type="entry name" value="sucCoAalpha"/>
    <property type="match status" value="1"/>
</dbReference>
<dbReference type="SUPFAM" id="SSF51735">
    <property type="entry name" value="NAD(P)-binding Rossmann-fold domains"/>
    <property type="match status" value="1"/>
</dbReference>
<feature type="binding site" evidence="4">
    <location>
        <position position="158"/>
    </location>
    <ligand>
        <name>substrate</name>
        <note>ligand shared with subunit beta</note>
    </ligand>
</feature>
<keyword evidence="1 4" id="KW-0816">Tricarboxylic acid cycle</keyword>
<dbReference type="InterPro" id="IPR033847">
    <property type="entry name" value="Citrt_syn/SCS-alpha_CS"/>
</dbReference>
<dbReference type="PANTHER" id="PTHR11117">
    <property type="entry name" value="SUCCINYL-COA LIGASE SUBUNIT ALPHA"/>
    <property type="match status" value="1"/>
</dbReference>
<dbReference type="PRINTS" id="PR01798">
    <property type="entry name" value="SCOASYNTHASE"/>
</dbReference>
<evidence type="ECO:0000256" key="5">
    <source>
        <dbReference type="PIRSR" id="PIRSR001553-1"/>
    </source>
</evidence>
<accession>A0A7C4JM34</accession>
<dbReference type="InterPro" id="IPR003781">
    <property type="entry name" value="CoA-bd"/>
</dbReference>
<dbReference type="InterPro" id="IPR005810">
    <property type="entry name" value="CoA_lig_alpha"/>
</dbReference>
<reference evidence="9" key="1">
    <citation type="journal article" date="2020" name="mSystems">
        <title>Genome- and Community-Level Interaction Insights into Carbon Utilization and Element Cycling Functions of Hydrothermarchaeota in Hydrothermal Sediment.</title>
        <authorList>
            <person name="Zhou Z."/>
            <person name="Liu Y."/>
            <person name="Xu W."/>
            <person name="Pan J."/>
            <person name="Luo Z.H."/>
            <person name="Li M."/>
        </authorList>
    </citation>
    <scope>NUCLEOTIDE SEQUENCE [LARGE SCALE GENOMIC DNA]</scope>
    <source>
        <strain evidence="9">SpSt-648</strain>
    </source>
</reference>
<dbReference type="InterPro" id="IPR005811">
    <property type="entry name" value="SUCC_ACL_C"/>
</dbReference>
<comment type="catalytic activity">
    <reaction evidence="4">
        <text>GTP + succinate + CoA = succinyl-CoA + GDP + phosphate</text>
        <dbReference type="Rhea" id="RHEA:22120"/>
        <dbReference type="ChEBI" id="CHEBI:30031"/>
        <dbReference type="ChEBI" id="CHEBI:37565"/>
        <dbReference type="ChEBI" id="CHEBI:43474"/>
        <dbReference type="ChEBI" id="CHEBI:57287"/>
        <dbReference type="ChEBI" id="CHEBI:57292"/>
        <dbReference type="ChEBI" id="CHEBI:58189"/>
    </reaction>
</comment>
<dbReference type="SMART" id="SM00881">
    <property type="entry name" value="CoA_binding"/>
    <property type="match status" value="1"/>
</dbReference>
<evidence type="ECO:0000256" key="2">
    <source>
        <dbReference type="ARBA" id="ARBA00022598"/>
    </source>
</evidence>
<dbReference type="InterPro" id="IPR016102">
    <property type="entry name" value="Succinyl-CoA_synth-like"/>
</dbReference>
<dbReference type="PROSITE" id="PS01216">
    <property type="entry name" value="SUCCINYL_COA_LIG_1"/>
    <property type="match status" value="1"/>
</dbReference>
<dbReference type="Gene3D" id="3.40.50.261">
    <property type="entry name" value="Succinyl-CoA synthetase domains"/>
    <property type="match status" value="1"/>
</dbReference>
<dbReference type="InterPro" id="IPR017440">
    <property type="entry name" value="Cit_synth/succinyl-CoA_lig_AS"/>
</dbReference>
<name>A0A7C4JM34_STAMA</name>
<comment type="function">
    <text evidence="4 7">Succinyl-CoA synthetase functions in the citric acid cycle (TCA), coupling the hydrolysis of succinyl-CoA to the synthesis of either ATP or GTP and thus represents the only step of substrate-level phosphorylation in the TCA. The alpha subunit of the enzyme binds the substrates coenzyme A and phosphate, while succinate binding and nucleotide specificity is provided by the beta subunit.</text>
</comment>
<comment type="catalytic activity">
    <reaction evidence="4 7">
        <text>succinate + ATP + CoA = succinyl-CoA + ADP + phosphate</text>
        <dbReference type="Rhea" id="RHEA:17661"/>
        <dbReference type="ChEBI" id="CHEBI:30031"/>
        <dbReference type="ChEBI" id="CHEBI:30616"/>
        <dbReference type="ChEBI" id="CHEBI:43474"/>
        <dbReference type="ChEBI" id="CHEBI:57287"/>
        <dbReference type="ChEBI" id="CHEBI:57292"/>
        <dbReference type="ChEBI" id="CHEBI:456216"/>
        <dbReference type="EC" id="6.2.1.5"/>
    </reaction>
</comment>
<comment type="caution">
    <text evidence="9">The sequence shown here is derived from an EMBL/GenBank/DDBJ whole genome shotgun (WGS) entry which is preliminary data.</text>
</comment>
<keyword evidence="2 4" id="KW-0436">Ligase</keyword>